<evidence type="ECO:0000313" key="3">
    <source>
        <dbReference type="Proteomes" id="UP000702954"/>
    </source>
</evidence>
<reference evidence="2 3" key="1">
    <citation type="journal article" date="2018" name="Int. J. Syst. Evol. Microbiol.">
        <title>Draft Genome Sequence of Faecalimonas umbilicata JCM 30896T, an Acetate-Producing Bacterium Isolated from Human Feces.</title>
        <authorList>
            <person name="Sakamoto M."/>
            <person name="Ikeyama N."/>
            <person name="Yuki M."/>
            <person name="Ohkuma M."/>
        </authorList>
    </citation>
    <scope>NUCLEOTIDE SEQUENCE [LARGE SCALE GENOMIC DNA]</scope>
    <source>
        <strain evidence="2 3">EGH7</strain>
    </source>
</reference>
<proteinExistence type="predicted"/>
<accession>A0ABQ0QY53</accession>
<feature type="region of interest" description="Disordered" evidence="1">
    <location>
        <begin position="44"/>
        <end position="63"/>
    </location>
</feature>
<dbReference type="Proteomes" id="UP000702954">
    <property type="component" value="Unassembled WGS sequence"/>
</dbReference>
<sequence length="63" mass="7390">MTFGIYRVILNNRRAFANDNFYDLQMLFRVLGDLVKENKIISTGKEKAGGRDHEENKWKRTGN</sequence>
<evidence type="ECO:0000256" key="1">
    <source>
        <dbReference type="SAM" id="MobiDB-lite"/>
    </source>
</evidence>
<keyword evidence="3" id="KW-1185">Reference proteome</keyword>
<evidence type="ECO:0000313" key="2">
    <source>
        <dbReference type="EMBL" id="GBU05328.1"/>
    </source>
</evidence>
<name>A0ABQ0QY53_9FIRM</name>
<gene>
    <name evidence="2" type="ORF">FAEUMB_18690</name>
</gene>
<organism evidence="2 3">
    <name type="scientific">Faecalimonas umbilicata</name>
    <dbReference type="NCBI Taxonomy" id="1912855"/>
    <lineage>
        <taxon>Bacteria</taxon>
        <taxon>Bacillati</taxon>
        <taxon>Bacillota</taxon>
        <taxon>Clostridia</taxon>
        <taxon>Lachnospirales</taxon>
        <taxon>Lachnospiraceae</taxon>
        <taxon>Faecalimonas</taxon>
    </lineage>
</organism>
<dbReference type="EMBL" id="BHEO01000008">
    <property type="protein sequence ID" value="GBU05328.1"/>
    <property type="molecule type" value="Genomic_DNA"/>
</dbReference>
<protein>
    <submittedName>
        <fullName evidence="2">Uncharacterized protein</fullName>
    </submittedName>
</protein>
<comment type="caution">
    <text evidence="2">The sequence shown here is derived from an EMBL/GenBank/DDBJ whole genome shotgun (WGS) entry which is preliminary data.</text>
</comment>